<accession>A0ABZ0ZPN7</accession>
<name>A0ABZ0ZPN7_9ACTN</name>
<evidence type="ECO:0000313" key="3">
    <source>
        <dbReference type="Proteomes" id="UP001327225"/>
    </source>
</evidence>
<organism evidence="2 3">
    <name type="scientific">Nocardioides bizhenqiangii</name>
    <dbReference type="NCBI Taxonomy" id="3095076"/>
    <lineage>
        <taxon>Bacteria</taxon>
        <taxon>Bacillati</taxon>
        <taxon>Actinomycetota</taxon>
        <taxon>Actinomycetes</taxon>
        <taxon>Propionibacteriales</taxon>
        <taxon>Nocardioidaceae</taxon>
        <taxon>Nocardioides</taxon>
    </lineage>
</organism>
<dbReference type="InterPro" id="IPR025164">
    <property type="entry name" value="Toastrack_DUF4097"/>
</dbReference>
<dbReference type="Proteomes" id="UP001327225">
    <property type="component" value="Chromosome"/>
</dbReference>
<proteinExistence type="predicted"/>
<keyword evidence="3" id="KW-1185">Reference proteome</keyword>
<gene>
    <name evidence="2" type="ORF">SHK19_19725</name>
</gene>
<evidence type="ECO:0000259" key="1">
    <source>
        <dbReference type="Pfam" id="PF13349"/>
    </source>
</evidence>
<protein>
    <submittedName>
        <fullName evidence="2">DUF4097 family beta strand repeat-containing protein</fullName>
    </submittedName>
</protein>
<reference evidence="3" key="1">
    <citation type="submission" date="2023-12" db="EMBL/GenBank/DDBJ databases">
        <title>Novel species in genus Nocardioides.</title>
        <authorList>
            <person name="Zhou H."/>
        </authorList>
    </citation>
    <scope>NUCLEOTIDE SEQUENCE [LARGE SCALE GENOMIC DNA]</scope>
    <source>
        <strain evidence="3">HM61</strain>
    </source>
</reference>
<feature type="domain" description="DUF4097" evidence="1">
    <location>
        <begin position="13"/>
        <end position="166"/>
    </location>
</feature>
<dbReference type="RefSeq" id="WP_322454700.1">
    <property type="nucleotide sequence ID" value="NZ_CP141059.1"/>
</dbReference>
<evidence type="ECO:0000313" key="2">
    <source>
        <dbReference type="EMBL" id="WQQ26178.1"/>
    </source>
</evidence>
<dbReference type="Pfam" id="PF13349">
    <property type="entry name" value="DUF4097"/>
    <property type="match status" value="1"/>
</dbReference>
<dbReference type="Gene3D" id="2.160.20.120">
    <property type="match status" value="1"/>
</dbReference>
<sequence>MPEHRFDTPEPVQLYVENGSGHIDVTAADVTETEVRIEGRHADQVEVVHDRGQVSVIAPKSRGLFGDQKLAMDIVVPSDSSVVLKSGSADVRVSGTVATAKVKSGSGDVSLEQVTGSGSIDTGSGDVALTAAEGELRVRSGSGDVFAARLGAATTVSSGSGDIRIEHAAGPVVVKTGSGDLDIAHAGDDVMMTTGSGDTVIRAATRGKITSKGASGDIRIGVPAGTPVWTDITTVSGTVSSGLEGVGEPEPGSDYIEVRASTVSGDIHLVPA</sequence>
<dbReference type="EMBL" id="CP141059">
    <property type="protein sequence ID" value="WQQ26178.1"/>
    <property type="molecule type" value="Genomic_DNA"/>
</dbReference>